<dbReference type="AlphaFoldDB" id="A0A5C6FHX7"/>
<reference evidence="2 3" key="1">
    <citation type="submission" date="2019-02" db="EMBL/GenBank/DDBJ databases">
        <title>Deep-cultivation of Planctomycetes and their phenomic and genomic characterization uncovers novel biology.</title>
        <authorList>
            <person name="Wiegand S."/>
            <person name="Jogler M."/>
            <person name="Boedeker C."/>
            <person name="Pinto D."/>
            <person name="Vollmers J."/>
            <person name="Rivas-Marin E."/>
            <person name="Kohn T."/>
            <person name="Peeters S.H."/>
            <person name="Heuer A."/>
            <person name="Rast P."/>
            <person name="Oberbeckmann S."/>
            <person name="Bunk B."/>
            <person name="Jeske O."/>
            <person name="Meyerdierks A."/>
            <person name="Storesund J.E."/>
            <person name="Kallscheuer N."/>
            <person name="Luecker S."/>
            <person name="Lage O.M."/>
            <person name="Pohl T."/>
            <person name="Merkel B.J."/>
            <person name="Hornburger P."/>
            <person name="Mueller R.-W."/>
            <person name="Bruemmer F."/>
            <person name="Labrenz M."/>
            <person name="Spormann A.M."/>
            <person name="Op Den Camp H."/>
            <person name="Overmann J."/>
            <person name="Amann R."/>
            <person name="Jetten M.S.M."/>
            <person name="Mascher T."/>
            <person name="Medema M.H."/>
            <person name="Devos D.P."/>
            <person name="Kaster A.-K."/>
            <person name="Ovreas L."/>
            <person name="Rohde M."/>
            <person name="Galperin M.Y."/>
            <person name="Jogler C."/>
        </authorList>
    </citation>
    <scope>NUCLEOTIDE SEQUENCE [LARGE SCALE GENOMIC DNA]</scope>
    <source>
        <strain evidence="2 3">Poly51</strain>
    </source>
</reference>
<evidence type="ECO:0000313" key="3">
    <source>
        <dbReference type="Proteomes" id="UP000318288"/>
    </source>
</evidence>
<proteinExistence type="predicted"/>
<dbReference type="Proteomes" id="UP000318288">
    <property type="component" value="Unassembled WGS sequence"/>
</dbReference>
<organism evidence="2 3">
    <name type="scientific">Rubripirellula tenax</name>
    <dbReference type="NCBI Taxonomy" id="2528015"/>
    <lineage>
        <taxon>Bacteria</taxon>
        <taxon>Pseudomonadati</taxon>
        <taxon>Planctomycetota</taxon>
        <taxon>Planctomycetia</taxon>
        <taxon>Pirellulales</taxon>
        <taxon>Pirellulaceae</taxon>
        <taxon>Rubripirellula</taxon>
    </lineage>
</organism>
<feature type="signal peptide" evidence="1">
    <location>
        <begin position="1"/>
        <end position="20"/>
    </location>
</feature>
<evidence type="ECO:0000313" key="2">
    <source>
        <dbReference type="EMBL" id="TWU60163.1"/>
    </source>
</evidence>
<accession>A0A5C6FHX7</accession>
<keyword evidence="3" id="KW-1185">Reference proteome</keyword>
<comment type="caution">
    <text evidence="2">The sequence shown here is derived from an EMBL/GenBank/DDBJ whole genome shotgun (WGS) entry which is preliminary data.</text>
</comment>
<keyword evidence="1" id="KW-0732">Signal</keyword>
<sequence precursor="true">MVRFFLLLVASLTTISSSYAAVVFGLDGNGSLSGGSRWNAAPRTFSTSQGSIERSLDGGLRFSVSGGNYEAFRDQFNWSVTPSVLALRMRLFLGRQRTRLLAWERHFLSLKISVPQ</sequence>
<feature type="chain" id="PRO_5022843252" evidence="1">
    <location>
        <begin position="21"/>
        <end position="116"/>
    </location>
</feature>
<name>A0A5C6FHX7_9BACT</name>
<dbReference type="EMBL" id="SJPW01000001">
    <property type="protein sequence ID" value="TWU60163.1"/>
    <property type="molecule type" value="Genomic_DNA"/>
</dbReference>
<protein>
    <submittedName>
        <fullName evidence="2">Uncharacterized protein</fullName>
    </submittedName>
</protein>
<evidence type="ECO:0000256" key="1">
    <source>
        <dbReference type="SAM" id="SignalP"/>
    </source>
</evidence>
<gene>
    <name evidence="2" type="ORF">Poly51_04380</name>
</gene>